<evidence type="ECO:0000256" key="1">
    <source>
        <dbReference type="ARBA" id="ARBA00004561"/>
    </source>
</evidence>
<comment type="similarity">
    <text evidence="2">Belongs to the fimbrial protein family.</text>
</comment>
<evidence type="ECO:0000256" key="2">
    <source>
        <dbReference type="ARBA" id="ARBA00006671"/>
    </source>
</evidence>
<dbReference type="GeneID" id="93518302"/>
<dbReference type="AlphaFoldDB" id="A0A140NJ33"/>
<dbReference type="HOGENOM" id="CLU_816024_0_0_6"/>
<dbReference type="InterPro" id="IPR050263">
    <property type="entry name" value="Bact_Fimbrial_Adh_Pro"/>
</dbReference>
<organism evidence="5 6">
    <name type="scientific">Providencia stuartii (strain MRSN 2154)</name>
    <dbReference type="NCBI Taxonomy" id="1157951"/>
    <lineage>
        <taxon>Bacteria</taxon>
        <taxon>Pseudomonadati</taxon>
        <taxon>Pseudomonadota</taxon>
        <taxon>Gammaproteobacteria</taxon>
        <taxon>Enterobacterales</taxon>
        <taxon>Morganellaceae</taxon>
        <taxon>Providencia</taxon>
    </lineage>
</organism>
<dbReference type="SUPFAM" id="SSF49401">
    <property type="entry name" value="Bacterial adhesins"/>
    <property type="match status" value="1"/>
</dbReference>
<dbReference type="PATRIC" id="fig|1157951.4.peg.1023"/>
<evidence type="ECO:0000256" key="3">
    <source>
        <dbReference type="ARBA" id="ARBA00022729"/>
    </source>
</evidence>
<dbReference type="InterPro" id="IPR008966">
    <property type="entry name" value="Adhesion_dom_sf"/>
</dbReference>
<name>A0A140NJ33_PROSM</name>
<dbReference type="SMR" id="A0A140NJ33"/>
<dbReference type="EMBL" id="CP003488">
    <property type="protein sequence ID" value="AFH92911.1"/>
    <property type="molecule type" value="Genomic_DNA"/>
</dbReference>
<dbReference type="GO" id="GO:0009289">
    <property type="term" value="C:pilus"/>
    <property type="evidence" value="ECO:0007669"/>
    <property type="project" value="UniProtKB-SubCell"/>
</dbReference>
<evidence type="ECO:0000313" key="5">
    <source>
        <dbReference type="EMBL" id="AFH92911.1"/>
    </source>
</evidence>
<proteinExistence type="inferred from homology"/>
<keyword evidence="4" id="KW-0281">Fimbrium</keyword>
<evidence type="ECO:0000313" key="6">
    <source>
        <dbReference type="Proteomes" id="UP000005012"/>
    </source>
</evidence>
<comment type="subcellular location">
    <subcellularLocation>
        <location evidence="1">Fimbrium</location>
    </subcellularLocation>
</comment>
<dbReference type="Proteomes" id="UP000005012">
    <property type="component" value="Chromosome"/>
</dbReference>
<reference evidence="6" key="2">
    <citation type="submission" date="2012-04" db="EMBL/GenBank/DDBJ databases">
        <title>Complete genome sequence of Providencia stuartii clinical isolate MRSN 2154.</title>
        <authorList>
            <person name="Clifford R.J."/>
            <person name="Hang J."/>
            <person name="Riley M.C."/>
            <person name="Onmus-Leone F."/>
            <person name="Kuschner R.A."/>
            <person name="Lesho E.P."/>
            <person name="Waterman P.E."/>
        </authorList>
    </citation>
    <scope>NUCLEOTIDE SEQUENCE [LARGE SCALE GENOMIC DNA]</scope>
    <source>
        <strain evidence="6">MRSN 2154</strain>
    </source>
</reference>
<gene>
    <name evidence="5" type="ordered locus">S70_05170</name>
</gene>
<dbReference type="Gene3D" id="2.60.40.1090">
    <property type="entry name" value="Fimbrial-type adhesion domain"/>
    <property type="match status" value="1"/>
</dbReference>
<dbReference type="InterPro" id="IPR036937">
    <property type="entry name" value="Adhesion_dom_fimbrial_sf"/>
</dbReference>
<keyword evidence="3" id="KW-0732">Signal</keyword>
<dbReference type="GO" id="GO:0043709">
    <property type="term" value="P:cell adhesion involved in single-species biofilm formation"/>
    <property type="evidence" value="ECO:0007669"/>
    <property type="project" value="TreeGrafter"/>
</dbReference>
<dbReference type="PANTHER" id="PTHR33420">
    <property type="entry name" value="FIMBRIAL SUBUNIT ELFA-RELATED"/>
    <property type="match status" value="1"/>
</dbReference>
<evidence type="ECO:0000256" key="4">
    <source>
        <dbReference type="ARBA" id="ARBA00023263"/>
    </source>
</evidence>
<dbReference type="KEGG" id="psi:S70_05170"/>
<reference evidence="5 6" key="1">
    <citation type="journal article" date="2012" name="J. Bacteriol.">
        <title>Complete Genome Sequence of Providencia stuartii Clinical Isolate MRSN 2154.</title>
        <authorList>
            <person name="Clifford R.J."/>
            <person name="Hang J."/>
            <person name="Riley M.C."/>
            <person name="Onmus-Leone F."/>
            <person name="Kuschner R.A."/>
            <person name="Lesho E.P."/>
            <person name="Waterman P.E."/>
        </authorList>
    </citation>
    <scope>NUCLEOTIDE SEQUENCE [LARGE SCALE GENOMIC DNA]</scope>
    <source>
        <strain evidence="5 6">MRSN 2154</strain>
    </source>
</reference>
<protein>
    <submittedName>
        <fullName evidence="5">P pilus assembly protein, pilin FimA</fullName>
    </submittedName>
</protein>
<dbReference type="RefSeq" id="WP_014656578.1">
    <property type="nucleotide sequence ID" value="NC_017731.1"/>
</dbReference>
<dbReference type="PANTHER" id="PTHR33420:SF3">
    <property type="entry name" value="FIMBRIAL SUBUNIT ELFA"/>
    <property type="match status" value="1"/>
</dbReference>
<sequence>MKNTVLKLSSIAFFLGLLCGYPNIAISSDISARIIFPDSELVFDDAAGEVASGTIIGEGWQIYSGTVCQSNLNNPKEQGKFTEMIFYDARYATGLTVNFGGKAFPVYAGNVKGVGYAWGIREDGDPEWYPIKDRYGSGLFGLEKPDTEVRIEIAFARVRVDGIPPKGDTKISRDARAFFTCYKDDDPQYTYDGFIDSSYTHLKSTASTCNINTKRLNIDLGEHDLNRVNRFDVGYRFGLAEESIEMSCNAEMRVYMTLGEYGRASKIGSDFIELTDNSDSPGYGVQVFHNGSPALKVGGDKNVVTDNHQLLFRTEAGKKNYTVPLRFEYVKTAKKVKASSGNAALTLTFAYD</sequence>
<accession>A0A140NJ33</accession>